<keyword evidence="1" id="KW-0812">Transmembrane</keyword>
<evidence type="ECO:0000256" key="1">
    <source>
        <dbReference type="SAM" id="Phobius"/>
    </source>
</evidence>
<evidence type="ECO:0000313" key="2">
    <source>
        <dbReference type="EMBL" id="BBI53622.1"/>
    </source>
</evidence>
<gene>
    <name evidence="2" type="ORF">HORIV_60430</name>
</gene>
<dbReference type="EMBL" id="AP019416">
    <property type="protein sequence ID" value="BBI53622.1"/>
    <property type="molecule type" value="Genomic_DNA"/>
</dbReference>
<feature type="transmembrane region" description="Helical" evidence="1">
    <location>
        <begin position="6"/>
        <end position="38"/>
    </location>
</feature>
<organism evidence="2 3">
    <name type="scientific">Vreelandella olivaria</name>
    <dbReference type="NCBI Taxonomy" id="390919"/>
    <lineage>
        <taxon>Bacteria</taxon>
        <taxon>Pseudomonadati</taxon>
        <taxon>Pseudomonadota</taxon>
        <taxon>Gammaproteobacteria</taxon>
        <taxon>Oceanospirillales</taxon>
        <taxon>Halomonadaceae</taxon>
        <taxon>Vreelandella</taxon>
    </lineage>
</organism>
<keyword evidence="1" id="KW-1133">Transmembrane helix</keyword>
<accession>A0ABM7GS38</accession>
<protein>
    <submittedName>
        <fullName evidence="2">Uncharacterized protein</fullName>
    </submittedName>
</protein>
<dbReference type="Proteomes" id="UP000289555">
    <property type="component" value="Chromosome"/>
</dbReference>
<sequence length="68" mass="7161">MDPITLGIIVAIALIALMAIGTPIAFALGGVSLLALIYDRGLSELTYFGETFLTASPSLVLSPFRCLF</sequence>
<keyword evidence="3" id="KW-1185">Reference proteome</keyword>
<keyword evidence="1" id="KW-0472">Membrane</keyword>
<evidence type="ECO:0000313" key="3">
    <source>
        <dbReference type="Proteomes" id="UP000289555"/>
    </source>
</evidence>
<proteinExistence type="predicted"/>
<reference evidence="3" key="1">
    <citation type="journal article" date="2019" name="Microbiol. Resour. Announc.">
        <title>Complete Genome Sequence of Halomonas olivaria, a Moderately Halophilic Bacterium Isolated from Olive Processing Effluents, Obtained by Nanopore Sequencing.</title>
        <authorList>
            <person name="Nagata S."/>
            <person name="Ii K.M."/>
            <person name="Tsukimi T."/>
            <person name="Miura M.C."/>
            <person name="Galipon J."/>
            <person name="Arakawa K."/>
        </authorList>
    </citation>
    <scope>NUCLEOTIDE SEQUENCE [LARGE SCALE GENOMIC DNA]</scope>
    <source>
        <strain evidence="3">TYRC17</strain>
    </source>
</reference>
<name>A0ABM7GS38_9GAMM</name>